<feature type="compositionally biased region" description="Low complexity" evidence="1">
    <location>
        <begin position="328"/>
        <end position="340"/>
    </location>
</feature>
<dbReference type="Proteomes" id="UP001602013">
    <property type="component" value="Unassembled WGS sequence"/>
</dbReference>
<evidence type="ECO:0000259" key="2">
    <source>
        <dbReference type="Pfam" id="PF00881"/>
    </source>
</evidence>
<dbReference type="InterPro" id="IPR052544">
    <property type="entry name" value="Bacteriocin_Proc_Enz"/>
</dbReference>
<accession>A0ABW6T4R8</accession>
<dbReference type="Gene3D" id="3.40.109.10">
    <property type="entry name" value="NADH Oxidase"/>
    <property type="match status" value="2"/>
</dbReference>
<sequence>MSTPPRLRDQGPQSGAEIALDYARRMFERQHVPLPPLGFQVDWADQPSRHKLYTDTVKTPLPEPFRSMPPVGVGAALRAARSPRADAPGVPDLGVLASMLGCYGVTGRRTTPNWNDDSHAKIRSDQAVWARPTASGGGMYPAESYLVAGRSGPLPPGVYHYDTAHHSLDRLSTGDRCGAIAAATGVRAELYAVVTLRFWKNAFKYNSFSYHVVTQDVGALLASWRLVLAAHDTPLEPVLWFDEAAVGGVLDVDGHDEAPFIVVPLGRTTTNPSANPTANPSAGAGEAARIDAGAAHRVWEQSSRVRSFELVSRVHAAALVGDRPRPGPEAARAGAMAPPESASGDALLTLPGPAPEAADLDVRNSLRSRRTSFGLFSARPPLDARDLGWVLSSVAEAGRTGTDVAPAPREHAWTGQWVLSNSVAGLERRVYRYDAARGGLVAGAALDVGRLQQLYALTNYSLQEVAAVVVVTGRLDALVEAYGAPGYRMLSIEVGQAAQTAYLAATARGLGVGAVLGLDNIGVDELLGIEGSGERSMIFILLGHERAPRLGYDHSLYRFDGHGKPGAAGEGSIR</sequence>
<comment type="caution">
    <text evidence="3">The sequence shown here is derived from an EMBL/GenBank/DDBJ whole genome shotgun (WGS) entry which is preliminary data.</text>
</comment>
<dbReference type="RefSeq" id="WP_387418210.1">
    <property type="nucleotide sequence ID" value="NZ_JBIASD010000063.1"/>
</dbReference>
<protein>
    <submittedName>
        <fullName evidence="3">SagB family peptide dehydrogenase</fullName>
    </submittedName>
</protein>
<dbReference type="InterPro" id="IPR020051">
    <property type="entry name" value="SagB-type_dehydrogenase"/>
</dbReference>
<evidence type="ECO:0000313" key="3">
    <source>
        <dbReference type="EMBL" id="MFF3672057.1"/>
    </source>
</evidence>
<dbReference type="Pfam" id="PF00881">
    <property type="entry name" value="Nitroreductase"/>
    <property type="match status" value="1"/>
</dbReference>
<dbReference type="InterPro" id="IPR029479">
    <property type="entry name" value="Nitroreductase"/>
</dbReference>
<dbReference type="SUPFAM" id="SSF55469">
    <property type="entry name" value="FMN-dependent nitroreductase-like"/>
    <property type="match status" value="1"/>
</dbReference>
<evidence type="ECO:0000313" key="4">
    <source>
        <dbReference type="Proteomes" id="UP001602013"/>
    </source>
</evidence>
<dbReference type="EMBL" id="JBIASD010000063">
    <property type="protein sequence ID" value="MFF3672057.1"/>
    <property type="molecule type" value="Genomic_DNA"/>
</dbReference>
<gene>
    <name evidence="3" type="ORF">ACFYXI_41420</name>
</gene>
<proteinExistence type="predicted"/>
<organism evidence="3 4">
    <name type="scientific">Microtetraspora malaysiensis</name>
    <dbReference type="NCBI Taxonomy" id="161358"/>
    <lineage>
        <taxon>Bacteria</taxon>
        <taxon>Bacillati</taxon>
        <taxon>Actinomycetota</taxon>
        <taxon>Actinomycetes</taxon>
        <taxon>Streptosporangiales</taxon>
        <taxon>Streptosporangiaceae</taxon>
        <taxon>Microtetraspora</taxon>
    </lineage>
</organism>
<dbReference type="NCBIfam" id="TIGR03605">
    <property type="entry name" value="antibiot_sagB"/>
    <property type="match status" value="1"/>
</dbReference>
<dbReference type="InterPro" id="IPR000415">
    <property type="entry name" value="Nitroreductase-like"/>
</dbReference>
<feature type="region of interest" description="Disordered" evidence="1">
    <location>
        <begin position="321"/>
        <end position="341"/>
    </location>
</feature>
<dbReference type="CDD" id="cd02142">
    <property type="entry name" value="McbC_SagB-like_oxidoreductase"/>
    <property type="match status" value="1"/>
</dbReference>
<evidence type="ECO:0000256" key="1">
    <source>
        <dbReference type="SAM" id="MobiDB-lite"/>
    </source>
</evidence>
<reference evidence="3 4" key="1">
    <citation type="submission" date="2024-10" db="EMBL/GenBank/DDBJ databases">
        <title>The Natural Products Discovery Center: Release of the First 8490 Sequenced Strains for Exploring Actinobacteria Biosynthetic Diversity.</title>
        <authorList>
            <person name="Kalkreuter E."/>
            <person name="Kautsar S.A."/>
            <person name="Yang D."/>
            <person name="Bader C.D."/>
            <person name="Teijaro C.N."/>
            <person name="Fluegel L."/>
            <person name="Davis C.M."/>
            <person name="Simpson J.R."/>
            <person name="Lauterbach L."/>
            <person name="Steele A.D."/>
            <person name="Gui C."/>
            <person name="Meng S."/>
            <person name="Li G."/>
            <person name="Viehrig K."/>
            <person name="Ye F."/>
            <person name="Su P."/>
            <person name="Kiefer A.F."/>
            <person name="Nichols A."/>
            <person name="Cepeda A.J."/>
            <person name="Yan W."/>
            <person name="Fan B."/>
            <person name="Jiang Y."/>
            <person name="Adhikari A."/>
            <person name="Zheng C.-J."/>
            <person name="Schuster L."/>
            <person name="Cowan T.M."/>
            <person name="Smanski M.J."/>
            <person name="Chevrette M.G."/>
            <person name="De Carvalho L.P.S."/>
            <person name="Shen B."/>
        </authorList>
    </citation>
    <scope>NUCLEOTIDE SEQUENCE [LARGE SCALE GENOMIC DNA]</scope>
    <source>
        <strain evidence="3 4">NPDC002173</strain>
    </source>
</reference>
<name>A0ABW6T4R8_9ACTN</name>
<keyword evidence="4" id="KW-1185">Reference proteome</keyword>
<dbReference type="PANTHER" id="PTHR43745:SF2">
    <property type="entry name" value="NITROREDUCTASE MJ1384-RELATED"/>
    <property type="match status" value="1"/>
</dbReference>
<dbReference type="PANTHER" id="PTHR43745">
    <property type="entry name" value="NITROREDUCTASE MJ1384-RELATED"/>
    <property type="match status" value="1"/>
</dbReference>
<feature type="domain" description="Nitroreductase" evidence="2">
    <location>
        <begin position="448"/>
        <end position="544"/>
    </location>
</feature>